<organism evidence="1 2">
    <name type="scientific">Marinobacterium lutimaris</name>
    <dbReference type="NCBI Taxonomy" id="568106"/>
    <lineage>
        <taxon>Bacteria</taxon>
        <taxon>Pseudomonadati</taxon>
        <taxon>Pseudomonadota</taxon>
        <taxon>Gammaproteobacteria</taxon>
        <taxon>Oceanospirillales</taxon>
        <taxon>Oceanospirillaceae</taxon>
        <taxon>Marinobacterium</taxon>
    </lineage>
</organism>
<protein>
    <submittedName>
        <fullName evidence="1">Uncharacterized protein</fullName>
    </submittedName>
</protein>
<evidence type="ECO:0000313" key="1">
    <source>
        <dbReference type="EMBL" id="SEG11088.1"/>
    </source>
</evidence>
<gene>
    <name evidence="1" type="ORF">SAMN05444390_1011387</name>
</gene>
<proteinExistence type="predicted"/>
<name>A0A1H5XH53_9GAMM</name>
<reference evidence="1 2" key="1">
    <citation type="submission" date="2016-10" db="EMBL/GenBank/DDBJ databases">
        <authorList>
            <person name="de Groot N.N."/>
        </authorList>
    </citation>
    <scope>NUCLEOTIDE SEQUENCE [LARGE SCALE GENOMIC DNA]</scope>
    <source>
        <strain evidence="1 2">DSM 22012</strain>
    </source>
</reference>
<dbReference type="Proteomes" id="UP000236745">
    <property type="component" value="Unassembled WGS sequence"/>
</dbReference>
<sequence length="245" mass="27258">MAIGQELLNVPMGDMIRQMAFAIADGQYQLDENSINVAEMMGGLTTVYDERGKVSFDDSRVFFGYEYMTVKEAVAYAAVDDALSGTLGDDVIKLTEVLAPLIEGLDENAEIRVPVRHSMMELGFTPTFYQFVDTIIEVKIAIKITREREYSRTRSDTKTDKANAYKRKRSFWGTSRSSGSSSSVATSQVDATYSSKYSYSAEGASILRTKIVPVPPPAVLEDRIRSFMETEEARRNASLEEADNS</sequence>
<keyword evidence="2" id="KW-1185">Reference proteome</keyword>
<dbReference type="RefSeq" id="WP_200826681.1">
    <property type="nucleotide sequence ID" value="NZ_FNVQ01000001.1"/>
</dbReference>
<evidence type="ECO:0000313" key="2">
    <source>
        <dbReference type="Proteomes" id="UP000236745"/>
    </source>
</evidence>
<dbReference type="EMBL" id="FNVQ01000001">
    <property type="protein sequence ID" value="SEG11088.1"/>
    <property type="molecule type" value="Genomic_DNA"/>
</dbReference>
<dbReference type="AlphaFoldDB" id="A0A1H5XH53"/>
<accession>A0A1H5XH53</accession>